<dbReference type="GO" id="GO:0007005">
    <property type="term" value="P:mitochondrion organization"/>
    <property type="evidence" value="ECO:0007669"/>
    <property type="project" value="InterPro"/>
</dbReference>
<dbReference type="OMA" id="FEYWSDY"/>
<dbReference type="InterPro" id="IPR049942">
    <property type="entry name" value="DML1/Misato"/>
</dbReference>
<dbReference type="PANTHER" id="PTHR13391:SF0">
    <property type="entry name" value="PROTEIN MISATO HOMOLOG 1"/>
    <property type="match status" value="1"/>
</dbReference>
<dbReference type="InterPro" id="IPR019605">
    <property type="entry name" value="Misato_II_tubulin-like"/>
</dbReference>
<protein>
    <submittedName>
        <fullName evidence="7">Uncharacterized protein</fullName>
    </submittedName>
</protein>
<evidence type="ECO:0000259" key="6">
    <source>
        <dbReference type="Pfam" id="PF14881"/>
    </source>
</evidence>
<feature type="compositionally biased region" description="Low complexity" evidence="4">
    <location>
        <begin position="96"/>
        <end position="116"/>
    </location>
</feature>
<comment type="subcellular location">
    <subcellularLocation>
        <location evidence="1">Mitochondrion</location>
    </subcellularLocation>
</comment>
<dbReference type="Proteomes" id="UP000001396">
    <property type="component" value="Unassembled WGS sequence"/>
</dbReference>
<dbReference type="FunCoup" id="D3BIS0">
    <property type="interactions" value="152"/>
</dbReference>
<dbReference type="EMBL" id="ADBJ01000037">
    <property type="protein sequence ID" value="EFA78694.1"/>
    <property type="molecule type" value="Genomic_DNA"/>
</dbReference>
<dbReference type="GeneID" id="31363635"/>
<dbReference type="InParanoid" id="D3BIS0"/>
<keyword evidence="3" id="KW-0496">Mitochondrion</keyword>
<feature type="domain" description="Misato Segment II tubulin-like" evidence="5">
    <location>
        <begin position="13"/>
        <end position="112"/>
    </location>
</feature>
<dbReference type="STRING" id="670386.D3BIS0"/>
<gene>
    <name evidence="7" type="ORF">PPL_08155</name>
</gene>
<accession>D3BIS0</accession>
<sequence>MNVNNNNISTNSSIITLQVGTFSNFIGTHYWNIQNDNYNYSINNKLEFEINPSLLFRASNNRDDNTKYTPRVLVFDYADNFGAMNKDGVVYRHNQNNKQQQQQQQNNYNNNSNNNNVVRYETKPIGSPINIDDPEQDNRLSNFEFWSDYLQTDLTSNNIVTLSQVNQNNNISGKLFSDGIDLLEQSNEILDHYQDNLRRMMEECDLMIGFQCFTDVDGIWGGVCSSLYEHLHDEYGSRPIVTFATTPHSSSISSLMESAIDERIYNSAHTIANIAQQSSLYIPLSAQRWSNLQQSCNLLNMSNRYQTSSIIAATIDTTTLYYRSNFNLGISDFCKHLALGSHKNICSLSTSYPGDINAFHFEKMLEQYQQQSTQTVVPLYANPLMNFLSPKLQNRIHRPNQNFDIDTDRESSATLEYLMTVSDAYSSSSR</sequence>
<comment type="caution">
    <text evidence="7">The sequence shown here is derived from an EMBL/GenBank/DDBJ whole genome shotgun (WGS) entry which is preliminary data.</text>
</comment>
<evidence type="ECO:0000256" key="4">
    <source>
        <dbReference type="SAM" id="MobiDB-lite"/>
    </source>
</evidence>
<dbReference type="RefSeq" id="XP_020430818.1">
    <property type="nucleotide sequence ID" value="XM_020578979.1"/>
</dbReference>
<dbReference type="InterPro" id="IPR036525">
    <property type="entry name" value="Tubulin/FtsZ_GTPase_sf"/>
</dbReference>
<evidence type="ECO:0000313" key="8">
    <source>
        <dbReference type="Proteomes" id="UP000001396"/>
    </source>
</evidence>
<evidence type="ECO:0000256" key="3">
    <source>
        <dbReference type="ARBA" id="ARBA00023128"/>
    </source>
</evidence>
<organism evidence="7 8">
    <name type="scientific">Heterostelium pallidum (strain ATCC 26659 / Pp 5 / PN500)</name>
    <name type="common">Cellular slime mold</name>
    <name type="synonym">Polysphondylium pallidum</name>
    <dbReference type="NCBI Taxonomy" id="670386"/>
    <lineage>
        <taxon>Eukaryota</taxon>
        <taxon>Amoebozoa</taxon>
        <taxon>Evosea</taxon>
        <taxon>Eumycetozoa</taxon>
        <taxon>Dictyostelia</taxon>
        <taxon>Acytosteliales</taxon>
        <taxon>Acytosteliaceae</taxon>
        <taxon>Heterostelium</taxon>
    </lineage>
</organism>
<evidence type="ECO:0000256" key="2">
    <source>
        <dbReference type="ARBA" id="ARBA00008507"/>
    </source>
</evidence>
<dbReference type="InterPro" id="IPR029209">
    <property type="entry name" value="DML1/Misato_tubulin"/>
</dbReference>
<dbReference type="Gene3D" id="3.40.50.1440">
    <property type="entry name" value="Tubulin/FtsZ, GTPase domain"/>
    <property type="match status" value="1"/>
</dbReference>
<reference evidence="7 8" key="1">
    <citation type="journal article" date="2011" name="Genome Res.">
        <title>Phylogeny-wide analysis of social amoeba genomes highlights ancient origins for complex intercellular communication.</title>
        <authorList>
            <person name="Heidel A.J."/>
            <person name="Lawal H.M."/>
            <person name="Felder M."/>
            <person name="Schilde C."/>
            <person name="Helps N.R."/>
            <person name="Tunggal B."/>
            <person name="Rivero F."/>
            <person name="John U."/>
            <person name="Schleicher M."/>
            <person name="Eichinger L."/>
            <person name="Platzer M."/>
            <person name="Noegel A.A."/>
            <person name="Schaap P."/>
            <person name="Gloeckner G."/>
        </authorList>
    </citation>
    <scope>NUCLEOTIDE SEQUENCE [LARGE SCALE GENOMIC DNA]</scope>
    <source>
        <strain evidence="8">ATCC 26659 / Pp 5 / PN500</strain>
    </source>
</reference>
<evidence type="ECO:0000259" key="5">
    <source>
        <dbReference type="Pfam" id="PF10644"/>
    </source>
</evidence>
<dbReference type="SUPFAM" id="SSF52490">
    <property type="entry name" value="Tubulin nucleotide-binding domain-like"/>
    <property type="match status" value="1"/>
</dbReference>
<evidence type="ECO:0000256" key="1">
    <source>
        <dbReference type="ARBA" id="ARBA00004173"/>
    </source>
</evidence>
<name>D3BIS0_HETP5</name>
<feature type="region of interest" description="Disordered" evidence="4">
    <location>
        <begin position="96"/>
        <end position="117"/>
    </location>
</feature>
<dbReference type="Pfam" id="PF10644">
    <property type="entry name" value="Misat_Tub_SegII"/>
    <property type="match status" value="1"/>
</dbReference>
<dbReference type="Pfam" id="PF14881">
    <property type="entry name" value="Tubulin_3"/>
    <property type="match status" value="1"/>
</dbReference>
<feature type="domain" description="DML1/Misato tubulin" evidence="6">
    <location>
        <begin position="142"/>
        <end position="321"/>
    </location>
</feature>
<dbReference type="AlphaFoldDB" id="D3BIS0"/>
<dbReference type="GO" id="GO:0005739">
    <property type="term" value="C:mitochondrion"/>
    <property type="evidence" value="ECO:0007669"/>
    <property type="project" value="UniProtKB-SubCell"/>
</dbReference>
<proteinExistence type="inferred from homology"/>
<evidence type="ECO:0000313" key="7">
    <source>
        <dbReference type="EMBL" id="EFA78694.1"/>
    </source>
</evidence>
<keyword evidence="8" id="KW-1185">Reference proteome</keyword>
<comment type="similarity">
    <text evidence="2">Belongs to the misato family.</text>
</comment>
<dbReference type="PANTHER" id="PTHR13391">
    <property type="entry name" value="MITOCHONDRIAL DISTRIBUTION REGULATOR MISATO"/>
    <property type="match status" value="1"/>
</dbReference>